<dbReference type="InterPro" id="IPR015292">
    <property type="entry name" value="Tscrpt_reg_YbiH_C"/>
</dbReference>
<dbReference type="PANTHER" id="PTHR30055">
    <property type="entry name" value="HTH-TYPE TRANSCRIPTIONAL REGULATOR RUTR"/>
    <property type="match status" value="1"/>
</dbReference>
<protein>
    <submittedName>
        <fullName evidence="7">CerR family C-terminal domain-containing protein</fullName>
    </submittedName>
</protein>
<name>A0AAU7QBR8_9GAMM</name>
<organism evidence="7">
    <name type="scientific">Acerihabitans sp. KWT182</name>
    <dbReference type="NCBI Taxonomy" id="3157919"/>
    <lineage>
        <taxon>Bacteria</taxon>
        <taxon>Pseudomonadati</taxon>
        <taxon>Pseudomonadota</taxon>
        <taxon>Gammaproteobacteria</taxon>
        <taxon>Enterobacterales</taxon>
        <taxon>Pectobacteriaceae</taxon>
        <taxon>Acerihabitans</taxon>
    </lineage>
</organism>
<evidence type="ECO:0000256" key="1">
    <source>
        <dbReference type="ARBA" id="ARBA00023015"/>
    </source>
</evidence>
<feature type="DNA-binding region" description="H-T-H motif" evidence="4">
    <location>
        <begin position="45"/>
        <end position="64"/>
    </location>
</feature>
<evidence type="ECO:0000256" key="5">
    <source>
        <dbReference type="SAM" id="MobiDB-lite"/>
    </source>
</evidence>
<evidence type="ECO:0000313" key="7">
    <source>
        <dbReference type="EMBL" id="XBS70107.1"/>
    </source>
</evidence>
<feature type="region of interest" description="Disordered" evidence="5">
    <location>
        <begin position="1"/>
        <end position="21"/>
    </location>
</feature>
<dbReference type="Gene3D" id="1.10.10.60">
    <property type="entry name" value="Homeodomain-like"/>
    <property type="match status" value="1"/>
</dbReference>
<dbReference type="Gene3D" id="1.10.357.10">
    <property type="entry name" value="Tetracycline Repressor, domain 2"/>
    <property type="match status" value="1"/>
</dbReference>
<gene>
    <name evidence="7" type="ORF">ABK905_02060</name>
</gene>
<keyword evidence="1" id="KW-0805">Transcription regulation</keyword>
<evidence type="ECO:0000256" key="2">
    <source>
        <dbReference type="ARBA" id="ARBA00023125"/>
    </source>
</evidence>
<reference evidence="7" key="1">
    <citation type="submission" date="2024-06" db="EMBL/GenBank/DDBJ databases">
        <authorList>
            <person name="Coelho C."/>
            <person name="Bento M."/>
            <person name="Garcia E."/>
            <person name="Camelo A."/>
            <person name="Brandao I."/>
            <person name="Espirito Santo C."/>
            <person name="Trovao J."/>
            <person name="Verissimo A."/>
            <person name="Costa J."/>
            <person name="Tiago I."/>
        </authorList>
    </citation>
    <scope>NUCLEOTIDE SEQUENCE</scope>
    <source>
        <strain evidence="7">KWT182</strain>
    </source>
</reference>
<dbReference type="PROSITE" id="PS50977">
    <property type="entry name" value="HTH_TETR_2"/>
    <property type="match status" value="1"/>
</dbReference>
<dbReference type="GO" id="GO:0003700">
    <property type="term" value="F:DNA-binding transcription factor activity"/>
    <property type="evidence" value="ECO:0007669"/>
    <property type="project" value="TreeGrafter"/>
</dbReference>
<dbReference type="Pfam" id="PF09209">
    <property type="entry name" value="CecR_C"/>
    <property type="match status" value="1"/>
</dbReference>
<dbReference type="SUPFAM" id="SSF48498">
    <property type="entry name" value="Tetracyclin repressor-like, C-terminal domain"/>
    <property type="match status" value="1"/>
</dbReference>
<keyword evidence="2 4" id="KW-0238">DNA-binding</keyword>
<accession>A0AAU7QBR8</accession>
<dbReference type="SUPFAM" id="SSF46689">
    <property type="entry name" value="Homeodomain-like"/>
    <property type="match status" value="1"/>
</dbReference>
<sequence>MPESMPPKRLRHPASGGYTRGSETRQRIIDSAIELFGEMGYESASTRQIARNAGVNPPALQYYFDNKEGLYIACTAFLVEENQAWLQPFLEKSLAKDSTDTDTCIETLCQMLDTILERILNKNATSGQRLFYARMRLGQGPGKAAEEFSNKLFGQLYGVAIKLVARICGSPESDEMVQLRTLSLLGQVTTFHVLRHALFPTLTETGAVSPEKAAMIKKCVREQSRILMNHWRQAAGQ</sequence>
<dbReference type="PANTHER" id="PTHR30055:SF234">
    <property type="entry name" value="HTH-TYPE TRANSCRIPTIONAL REGULATOR BETI"/>
    <property type="match status" value="1"/>
</dbReference>
<dbReference type="InterPro" id="IPR050109">
    <property type="entry name" value="HTH-type_TetR-like_transc_reg"/>
</dbReference>
<dbReference type="InterPro" id="IPR009057">
    <property type="entry name" value="Homeodomain-like_sf"/>
</dbReference>
<evidence type="ECO:0000259" key="6">
    <source>
        <dbReference type="PROSITE" id="PS50977"/>
    </source>
</evidence>
<dbReference type="AlphaFoldDB" id="A0AAU7QBR8"/>
<feature type="domain" description="HTH tetR-type" evidence="6">
    <location>
        <begin position="22"/>
        <end position="82"/>
    </location>
</feature>
<dbReference type="EMBL" id="CP157947">
    <property type="protein sequence ID" value="XBS70107.1"/>
    <property type="molecule type" value="Genomic_DNA"/>
</dbReference>
<proteinExistence type="predicted"/>
<dbReference type="GO" id="GO:0000976">
    <property type="term" value="F:transcription cis-regulatory region binding"/>
    <property type="evidence" value="ECO:0007669"/>
    <property type="project" value="TreeGrafter"/>
</dbReference>
<keyword evidence="3" id="KW-0804">Transcription</keyword>
<evidence type="ECO:0000256" key="3">
    <source>
        <dbReference type="ARBA" id="ARBA00023163"/>
    </source>
</evidence>
<dbReference type="Pfam" id="PF00440">
    <property type="entry name" value="TetR_N"/>
    <property type="match status" value="1"/>
</dbReference>
<dbReference type="InterPro" id="IPR036271">
    <property type="entry name" value="Tet_transcr_reg_TetR-rel_C_sf"/>
</dbReference>
<dbReference type="PRINTS" id="PR00455">
    <property type="entry name" value="HTHTETR"/>
</dbReference>
<dbReference type="InterPro" id="IPR001647">
    <property type="entry name" value="HTH_TetR"/>
</dbReference>
<evidence type="ECO:0000256" key="4">
    <source>
        <dbReference type="PROSITE-ProRule" id="PRU00335"/>
    </source>
</evidence>